<dbReference type="GO" id="GO:0005737">
    <property type="term" value="C:cytoplasm"/>
    <property type="evidence" value="ECO:0007669"/>
    <property type="project" value="TreeGrafter"/>
</dbReference>
<dbReference type="SUPFAM" id="SSF47895">
    <property type="entry name" value="Transducin (alpha subunit), insertion domain"/>
    <property type="match status" value="1"/>
</dbReference>
<dbReference type="PANTHER" id="PTHR10218:SF360">
    <property type="entry name" value="GUANINE NUCLEOTIDE-BINDING PROTEIN SUBUNIT ALPHA HOMOLOG"/>
    <property type="match status" value="1"/>
</dbReference>
<keyword evidence="2 4" id="KW-0342">GTP-binding</keyword>
<reference evidence="6 7" key="1">
    <citation type="submission" date="2014-04" db="EMBL/GenBank/DDBJ databases">
        <title>Evolutionary Origins and Diversification of the Mycorrhizal Mutualists.</title>
        <authorList>
            <consortium name="DOE Joint Genome Institute"/>
            <consortium name="Mycorrhizal Genomics Consortium"/>
            <person name="Kohler A."/>
            <person name="Kuo A."/>
            <person name="Nagy L.G."/>
            <person name="Floudas D."/>
            <person name="Copeland A."/>
            <person name="Barry K.W."/>
            <person name="Cichocki N."/>
            <person name="Veneault-Fourrey C."/>
            <person name="LaButti K."/>
            <person name="Lindquist E.A."/>
            <person name="Lipzen A."/>
            <person name="Lundell T."/>
            <person name="Morin E."/>
            <person name="Murat C."/>
            <person name="Riley R."/>
            <person name="Ohm R."/>
            <person name="Sun H."/>
            <person name="Tunlid A."/>
            <person name="Henrissat B."/>
            <person name="Grigoriev I.V."/>
            <person name="Hibbett D.S."/>
            <person name="Martin F."/>
        </authorList>
    </citation>
    <scope>NUCLEOTIDE SEQUENCE [LARGE SCALE GENOMIC DNA]</scope>
    <source>
        <strain evidence="6 7">Koide BX008</strain>
    </source>
</reference>
<evidence type="ECO:0000256" key="4">
    <source>
        <dbReference type="PIRSR" id="PIRSR601019-1"/>
    </source>
</evidence>
<keyword evidence="1 4" id="KW-0547">Nucleotide-binding</keyword>
<dbReference type="InParanoid" id="A0A0C2S4S0"/>
<accession>A0A0C2S4S0</accession>
<dbReference type="STRING" id="946122.A0A0C2S4S0"/>
<dbReference type="PANTHER" id="PTHR10218">
    <property type="entry name" value="GTP-BINDING PROTEIN ALPHA SUBUNIT"/>
    <property type="match status" value="1"/>
</dbReference>
<dbReference type="InterPro" id="IPR001019">
    <property type="entry name" value="Gprotein_alpha_su"/>
</dbReference>
<dbReference type="Gene3D" id="1.10.400.10">
    <property type="entry name" value="GI Alpha 1, domain 2-like"/>
    <property type="match status" value="1"/>
</dbReference>
<organism evidence="6 7">
    <name type="scientific">Amanita muscaria (strain Koide BX008)</name>
    <dbReference type="NCBI Taxonomy" id="946122"/>
    <lineage>
        <taxon>Eukaryota</taxon>
        <taxon>Fungi</taxon>
        <taxon>Dikarya</taxon>
        <taxon>Basidiomycota</taxon>
        <taxon>Agaricomycotina</taxon>
        <taxon>Agaricomycetes</taxon>
        <taxon>Agaricomycetidae</taxon>
        <taxon>Agaricales</taxon>
        <taxon>Pluteineae</taxon>
        <taxon>Amanitaceae</taxon>
        <taxon>Amanita</taxon>
    </lineage>
</organism>
<evidence type="ECO:0000256" key="3">
    <source>
        <dbReference type="ARBA" id="ARBA00023224"/>
    </source>
</evidence>
<dbReference type="InterPro" id="IPR011025">
    <property type="entry name" value="GproteinA_insert"/>
</dbReference>
<dbReference type="OrthoDB" id="5817230at2759"/>
<evidence type="ECO:0000256" key="2">
    <source>
        <dbReference type="ARBA" id="ARBA00023134"/>
    </source>
</evidence>
<evidence type="ECO:0000313" key="6">
    <source>
        <dbReference type="EMBL" id="KIL57705.1"/>
    </source>
</evidence>
<dbReference type="GO" id="GO:0046872">
    <property type="term" value="F:metal ion binding"/>
    <property type="evidence" value="ECO:0007669"/>
    <property type="project" value="UniProtKB-KW"/>
</dbReference>
<keyword evidence="5" id="KW-0460">Magnesium</keyword>
<feature type="binding site" evidence="5">
    <location>
        <position position="295"/>
    </location>
    <ligand>
        <name>Mg(2+)</name>
        <dbReference type="ChEBI" id="CHEBI:18420"/>
    </ligand>
</feature>
<gene>
    <name evidence="6" type="ORF">M378DRAFT_27866</name>
</gene>
<dbReference type="FunFam" id="3.40.50.300:FF:000720">
    <property type="entry name" value="Guanine nucleotide-binding protein G(k) subunit alpha"/>
    <property type="match status" value="1"/>
</dbReference>
<dbReference type="GO" id="GO:0003924">
    <property type="term" value="F:GTPase activity"/>
    <property type="evidence" value="ECO:0007669"/>
    <property type="project" value="InterPro"/>
</dbReference>
<feature type="binding site" evidence="4">
    <location>
        <begin position="438"/>
        <end position="441"/>
    </location>
    <ligand>
        <name>GTP</name>
        <dbReference type="ChEBI" id="CHEBI:37565"/>
    </ligand>
</feature>
<dbReference type="PRINTS" id="PR00318">
    <property type="entry name" value="GPROTEINA"/>
</dbReference>
<keyword evidence="3" id="KW-0807">Transducer</keyword>
<dbReference type="InterPro" id="IPR027417">
    <property type="entry name" value="P-loop_NTPase"/>
</dbReference>
<protein>
    <recommendedName>
        <fullName evidence="8">Guanine nucleotide-binding protein alpha-4 subunit</fullName>
    </recommendedName>
</protein>
<keyword evidence="7" id="KW-1185">Reference proteome</keyword>
<dbReference type="PROSITE" id="PS51882">
    <property type="entry name" value="G_ALPHA"/>
    <property type="match status" value="1"/>
</dbReference>
<evidence type="ECO:0000313" key="7">
    <source>
        <dbReference type="Proteomes" id="UP000054549"/>
    </source>
</evidence>
<dbReference type="GO" id="GO:0005525">
    <property type="term" value="F:GTP binding"/>
    <property type="evidence" value="ECO:0007669"/>
    <property type="project" value="UniProtKB-KW"/>
</dbReference>
<dbReference type="HOGENOM" id="CLU_014184_1_1_1"/>
<keyword evidence="5" id="KW-0479">Metal-binding</keyword>
<dbReference type="SUPFAM" id="SSF52540">
    <property type="entry name" value="P-loop containing nucleoside triphosphate hydrolases"/>
    <property type="match status" value="1"/>
</dbReference>
<sequence>MPARVDHQSIIRSVATTSADPLSYAIRPPQHETPEERMARLRREQEAQYISDRIDEELQRQEAAERKAPKAVKVLLLGQSESGKSTTLKNFQLMYEPKAFRAERASWRAVIQLNVVRSIHLILDAIDQAVVSSYSDRTSHHPSPDLLKLKLRLVPLLEIEKRLLHRLTPAGSGEVEATQLSYTERSRAFFKELAINAAVKWKDAFVRSDYDWDRESLNSEEAIDWDNPNDPGAVLHACSTDMIKLWNSTEARKILEIQNLRIEELAGFFLDSLERVTSLRYVPTDDDILRARLKTLGVKEHKFRISSGANRLLSEPEVASNFRVRHFSMERLANLRRRRSSLTGQCFIKPHFFQANNGDREVWLSSFNDVCMITSVTAAWAPYFDDMDAIIFLAPISCFDQVLSEDPSVNRLEDSVHLWKSVVSNKLLKNTNLILFLNKIDIMKMKLNAGIRMADYILSYGNRANDYERASGYLRRKFNTILKEYSPTPRMFYGHLTTVTDTKSTKIILLNLREMLLRQHLAQTSLIQ</sequence>
<dbReference type="Pfam" id="PF00503">
    <property type="entry name" value="G-alpha"/>
    <property type="match status" value="1"/>
</dbReference>
<dbReference type="GO" id="GO:0005834">
    <property type="term" value="C:heterotrimeric G-protein complex"/>
    <property type="evidence" value="ECO:0007669"/>
    <property type="project" value="TreeGrafter"/>
</dbReference>
<evidence type="ECO:0000256" key="1">
    <source>
        <dbReference type="ARBA" id="ARBA00022741"/>
    </source>
</evidence>
<dbReference type="GO" id="GO:0007188">
    <property type="term" value="P:adenylate cyclase-modulating G protein-coupled receptor signaling pathway"/>
    <property type="evidence" value="ECO:0007669"/>
    <property type="project" value="TreeGrafter"/>
</dbReference>
<evidence type="ECO:0000256" key="5">
    <source>
        <dbReference type="PIRSR" id="PIRSR601019-2"/>
    </source>
</evidence>
<dbReference type="SMART" id="SM00275">
    <property type="entry name" value="G_alpha"/>
    <property type="match status" value="1"/>
</dbReference>
<dbReference type="AlphaFoldDB" id="A0A0C2S4S0"/>
<dbReference type="EMBL" id="KN818360">
    <property type="protein sequence ID" value="KIL57705.1"/>
    <property type="molecule type" value="Genomic_DNA"/>
</dbReference>
<dbReference type="GO" id="GO:0031683">
    <property type="term" value="F:G-protein beta/gamma-subunit complex binding"/>
    <property type="evidence" value="ECO:0007669"/>
    <property type="project" value="InterPro"/>
</dbReference>
<proteinExistence type="predicted"/>
<dbReference type="Gene3D" id="3.40.50.300">
    <property type="entry name" value="P-loop containing nucleotide triphosphate hydrolases"/>
    <property type="match status" value="2"/>
</dbReference>
<evidence type="ECO:0008006" key="8">
    <source>
        <dbReference type="Google" id="ProtNLM"/>
    </source>
</evidence>
<name>A0A0C2S4S0_AMAMK</name>
<dbReference type="GO" id="GO:0001664">
    <property type="term" value="F:G protein-coupled receptor binding"/>
    <property type="evidence" value="ECO:0007669"/>
    <property type="project" value="TreeGrafter"/>
</dbReference>
<dbReference type="Proteomes" id="UP000054549">
    <property type="component" value="Unassembled WGS sequence"/>
</dbReference>
<feature type="binding site" evidence="4">
    <location>
        <begin position="289"/>
        <end position="295"/>
    </location>
    <ligand>
        <name>GTP</name>
        <dbReference type="ChEBI" id="CHEBI:37565"/>
    </ligand>
</feature>